<dbReference type="RefSeq" id="YP_655661.1">
    <property type="nucleotide sequence ID" value="NC_008203.1"/>
</dbReference>
<evidence type="ECO:0000313" key="2">
    <source>
        <dbReference type="Proteomes" id="UP000002541"/>
    </source>
</evidence>
<name>Q1A0D5_9CAUD</name>
<protein>
    <submittedName>
        <fullName evidence="1">Uncharacterized protein</fullName>
    </submittedName>
</protein>
<keyword evidence="2" id="KW-1185">Reference proteome</keyword>
<organism evidence="1 2">
    <name type="scientific">Mycobacterium phage Che12</name>
    <dbReference type="NCBI Taxonomy" id="2911435"/>
    <lineage>
        <taxon>Viruses</taxon>
        <taxon>Duplodnaviria</taxon>
        <taxon>Heunggongvirae</taxon>
        <taxon>Uroviricota</taxon>
        <taxon>Caudoviricetes</taxon>
        <taxon>Fromanvirus</taxon>
        <taxon>Fromanvirus Che12</taxon>
    </lineage>
</organism>
<accession>Q1A0D5</accession>
<reference evidence="1 2" key="1">
    <citation type="journal article" date="2006" name="PLoS Genet.">
        <title>Exploring the mycobacteriophage metaproteome: phage genomics as an educational platform.</title>
        <authorList>
            <person name="Hatfull G.F."/>
            <person name="Pedulla M.L."/>
            <person name="Jacobs-Sera D."/>
            <person name="Cichon P.M."/>
            <person name="Foley A."/>
            <person name="Ford M.E."/>
            <person name="Gonda R.M."/>
            <person name="Houtz J.M."/>
            <person name="Hryckowian A.J."/>
            <person name="Kelchner V.A."/>
            <person name="Namburi S."/>
            <person name="Pajcini K.V."/>
            <person name="Popovich M.G."/>
            <person name="Schleicher D.T."/>
            <person name="Simanek B.Z."/>
            <person name="Smith A.L."/>
            <person name="Zdanowicz G.M."/>
            <person name="Kumar V."/>
            <person name="Peebles C.L."/>
            <person name="Jacobs W.R.Jr."/>
            <person name="Lawrence J.G."/>
            <person name="Hendrix R.W."/>
        </authorList>
    </citation>
    <scope>NUCLEOTIDE SEQUENCE [LARGE SCALE GENOMIC DNA]</scope>
</reference>
<dbReference type="OrthoDB" id="23954at10239"/>
<proteinExistence type="predicted"/>
<dbReference type="Proteomes" id="UP000002541">
    <property type="component" value="Segment"/>
</dbReference>
<dbReference type="EMBL" id="DQ398043">
    <property type="protein sequence ID" value="ABE67401.1"/>
    <property type="molecule type" value="Genomic_DNA"/>
</dbReference>
<sequence>MPEYPANLPIKTLEDIERYAAESDRSNINVLDPTACNNNRARWSAAALHTYAKTVGSEDVEQAISDMLGDLLHLCDAAKLDFSELYDQGRWHYAAELGGE</sequence>
<gene>
    <name evidence="1" type="primary">82</name>
    <name evidence="1" type="ORF">PBI_CHE12_82</name>
</gene>
<dbReference type="KEGG" id="vg:4156942"/>
<evidence type="ECO:0000313" key="1">
    <source>
        <dbReference type="EMBL" id="ABE67401.1"/>
    </source>
</evidence>